<feature type="domain" description="NADP-dependent oxidoreductase" evidence="2">
    <location>
        <begin position="11"/>
        <end position="292"/>
    </location>
</feature>
<dbReference type="InterPro" id="IPR036812">
    <property type="entry name" value="NAD(P)_OxRdtase_dom_sf"/>
</dbReference>
<dbReference type="InterPro" id="IPR050523">
    <property type="entry name" value="AKR_Detox_Biosynth"/>
</dbReference>
<evidence type="ECO:0000256" key="1">
    <source>
        <dbReference type="ARBA" id="ARBA00023002"/>
    </source>
</evidence>
<dbReference type="PANTHER" id="PTHR43364">
    <property type="entry name" value="NADH-SPECIFIC METHYLGLYOXAL REDUCTASE-RELATED"/>
    <property type="match status" value="1"/>
</dbReference>
<protein>
    <submittedName>
        <fullName evidence="3">Aldo/keto reductase</fullName>
    </submittedName>
</protein>
<dbReference type="PRINTS" id="PR00069">
    <property type="entry name" value="ALDKETRDTASE"/>
</dbReference>
<dbReference type="Pfam" id="PF00248">
    <property type="entry name" value="Aldo_ket_red"/>
    <property type="match status" value="1"/>
</dbReference>
<sequence length="303" mass="32817">MNDHPLPSFGKIALGGATFGREIDQPAAFTLLDHALDRGITQVDTAAGYSAGASESIIGAWLQARRPRALSVATKAIPPYDATTLTTSIQQSLNRLQVDALELFYLHHGHESITDETLRLLDDMVRVGTIQALGISNIKATQLAALLQRQTELGLARFSVLQCTNNLAVSDLDVATRELCVRYRLAVVTFSPIAAGFLTGKHQRGVIAQSRFDLIPGHQSIYFKPDPHARLDALLKLARATGHPPAHLALGWALRHPMATSVLIGGRTTTHLDQAFAVRTIDDGLFRQLDEIAHLSAPPTPLP</sequence>
<dbReference type="SUPFAM" id="SSF51430">
    <property type="entry name" value="NAD(P)-linked oxidoreductase"/>
    <property type="match status" value="1"/>
</dbReference>
<gene>
    <name evidence="3" type="ORF">PXH66_15335</name>
</gene>
<accession>A0AAF0CM71</accession>
<evidence type="ECO:0000259" key="2">
    <source>
        <dbReference type="Pfam" id="PF00248"/>
    </source>
</evidence>
<dbReference type="RefSeq" id="WP_330929915.1">
    <property type="nucleotide sequence ID" value="NZ_CP119075.1"/>
</dbReference>
<dbReference type="EMBL" id="CP119075">
    <property type="protein sequence ID" value="WED63708.1"/>
    <property type="molecule type" value="Genomic_DNA"/>
</dbReference>
<evidence type="ECO:0000313" key="4">
    <source>
        <dbReference type="Proteomes" id="UP001218638"/>
    </source>
</evidence>
<dbReference type="GO" id="GO:0016491">
    <property type="term" value="F:oxidoreductase activity"/>
    <property type="evidence" value="ECO:0007669"/>
    <property type="project" value="UniProtKB-KW"/>
</dbReference>
<dbReference type="Gene3D" id="3.20.20.100">
    <property type="entry name" value="NADP-dependent oxidoreductase domain"/>
    <property type="match status" value="1"/>
</dbReference>
<dbReference type="InterPro" id="IPR023210">
    <property type="entry name" value="NADP_OxRdtase_dom"/>
</dbReference>
<evidence type="ECO:0000313" key="3">
    <source>
        <dbReference type="EMBL" id="WED63708.1"/>
    </source>
</evidence>
<dbReference type="KEGG" id="slom:PXH66_15335"/>
<keyword evidence="4" id="KW-1185">Reference proteome</keyword>
<organism evidence="3 4">
    <name type="scientific">Synoicihabitans lomoniglobus</name>
    <dbReference type="NCBI Taxonomy" id="2909285"/>
    <lineage>
        <taxon>Bacteria</taxon>
        <taxon>Pseudomonadati</taxon>
        <taxon>Verrucomicrobiota</taxon>
        <taxon>Opitutia</taxon>
        <taxon>Opitutales</taxon>
        <taxon>Opitutaceae</taxon>
        <taxon>Synoicihabitans</taxon>
    </lineage>
</organism>
<dbReference type="AlphaFoldDB" id="A0AAF0CM71"/>
<dbReference type="PANTHER" id="PTHR43364:SF4">
    <property type="entry name" value="NAD(P)-LINKED OXIDOREDUCTASE SUPERFAMILY PROTEIN"/>
    <property type="match status" value="1"/>
</dbReference>
<dbReference type="Proteomes" id="UP001218638">
    <property type="component" value="Chromosome"/>
</dbReference>
<reference evidence="3" key="1">
    <citation type="submission" date="2023-03" db="EMBL/GenBank/DDBJ databases">
        <title>Lomoglobus Profundus gen. nov., sp. nov., a novel member of the phylum Verrucomicrobia, isolated from deep-marine sediment of South China Sea.</title>
        <authorList>
            <person name="Ahmad T."/>
            <person name="Ishaq S.E."/>
            <person name="Wang F."/>
        </authorList>
    </citation>
    <scope>NUCLEOTIDE SEQUENCE</scope>
    <source>
        <strain evidence="3">LMO-M01</strain>
    </source>
</reference>
<dbReference type="InterPro" id="IPR020471">
    <property type="entry name" value="AKR"/>
</dbReference>
<proteinExistence type="predicted"/>
<name>A0AAF0CM71_9BACT</name>
<keyword evidence="1" id="KW-0560">Oxidoreductase</keyword>